<dbReference type="AlphaFoldDB" id="F6BHQ1"/>
<sequence length="48" mass="5549">MVGNTVTGAIYLSMLDMILLIVFLFLIDGILRLFPFLNKISKYLKSRR</sequence>
<dbReference type="KEGG" id="txy:Thexy_1620"/>
<dbReference type="Proteomes" id="UP000007239">
    <property type="component" value="Chromosome"/>
</dbReference>
<dbReference type="STRING" id="858215.Thexy_1620"/>
<keyword evidence="1" id="KW-1133">Transmembrane helix</keyword>
<keyword evidence="1" id="KW-0472">Membrane</keyword>
<gene>
    <name evidence="2" type="ordered locus">Thexy_1620</name>
</gene>
<reference evidence="2" key="1">
    <citation type="submission" date="2011-05" db="EMBL/GenBank/DDBJ databases">
        <title>Complete sequence of Thermoanaerobacterium xylanolyticum LX-11.</title>
        <authorList>
            <consortium name="US DOE Joint Genome Institute"/>
            <person name="Lucas S."/>
            <person name="Han J."/>
            <person name="Lapidus A."/>
            <person name="Cheng J.-F."/>
            <person name="Goodwin L."/>
            <person name="Pitluck S."/>
            <person name="Peters L."/>
            <person name="Mikhailova N."/>
            <person name="Lu M."/>
            <person name="Han C."/>
            <person name="Tapia R."/>
            <person name="Land M."/>
            <person name="Hauser L."/>
            <person name="Kyrpides N."/>
            <person name="Ivanova N."/>
            <person name="Pagani I."/>
            <person name="Hemme C."/>
            <person name="Woyke T."/>
        </authorList>
    </citation>
    <scope>NUCLEOTIDE SEQUENCE</scope>
    <source>
        <strain evidence="2">LX-11</strain>
    </source>
</reference>
<organism evidence="2 3">
    <name type="scientific">Thermoanaerobacterium xylanolyticum (strain ATCC 49914 / DSM 7097 / LX-11)</name>
    <dbReference type="NCBI Taxonomy" id="858215"/>
    <lineage>
        <taxon>Bacteria</taxon>
        <taxon>Bacillati</taxon>
        <taxon>Bacillota</taxon>
        <taxon>Clostridia</taxon>
        <taxon>Thermoanaerobacterales</taxon>
        <taxon>Thermoanaerobacteraceae</taxon>
        <taxon>Thermoanaerobacterium</taxon>
    </lineage>
</organism>
<dbReference type="RefSeq" id="WP_013788386.1">
    <property type="nucleotide sequence ID" value="NC_015555.1"/>
</dbReference>
<evidence type="ECO:0000313" key="3">
    <source>
        <dbReference type="Proteomes" id="UP000007239"/>
    </source>
</evidence>
<dbReference type="EMBL" id="CP002739">
    <property type="protein sequence ID" value="AEF17650.1"/>
    <property type="molecule type" value="Genomic_DNA"/>
</dbReference>
<name>F6BHQ1_THEXL</name>
<protein>
    <submittedName>
        <fullName evidence="2">Uncharacterized protein</fullName>
    </submittedName>
</protein>
<proteinExistence type="predicted"/>
<keyword evidence="3" id="KW-1185">Reference proteome</keyword>
<evidence type="ECO:0000256" key="1">
    <source>
        <dbReference type="SAM" id="Phobius"/>
    </source>
</evidence>
<feature type="transmembrane region" description="Helical" evidence="1">
    <location>
        <begin position="17"/>
        <end position="38"/>
    </location>
</feature>
<keyword evidence="1" id="KW-0812">Transmembrane</keyword>
<dbReference type="HOGENOM" id="CLU_216498_0_0_9"/>
<evidence type="ECO:0000313" key="2">
    <source>
        <dbReference type="EMBL" id="AEF17650.1"/>
    </source>
</evidence>
<accession>F6BHQ1</accession>